<comment type="caution">
    <text evidence="2">The sequence shown here is derived from an EMBL/GenBank/DDBJ whole genome shotgun (WGS) entry which is preliminary data.</text>
</comment>
<keyword evidence="1" id="KW-1133">Transmembrane helix</keyword>
<evidence type="ECO:0000313" key="2">
    <source>
        <dbReference type="EMBL" id="OIT27522.1"/>
    </source>
</evidence>
<sequence>MNVTLLNGASRVLPQNNLSSLNRFLSFCFFCVIKMYKHFPILFEHLMLHTFI</sequence>
<protein>
    <submittedName>
        <fullName evidence="2">Uncharacterized protein</fullName>
    </submittedName>
</protein>
<accession>A0A1J6KBS3</accession>
<organism evidence="2 3">
    <name type="scientific">Nicotiana attenuata</name>
    <name type="common">Coyote tobacco</name>
    <dbReference type="NCBI Taxonomy" id="49451"/>
    <lineage>
        <taxon>Eukaryota</taxon>
        <taxon>Viridiplantae</taxon>
        <taxon>Streptophyta</taxon>
        <taxon>Embryophyta</taxon>
        <taxon>Tracheophyta</taxon>
        <taxon>Spermatophyta</taxon>
        <taxon>Magnoliopsida</taxon>
        <taxon>eudicotyledons</taxon>
        <taxon>Gunneridae</taxon>
        <taxon>Pentapetalae</taxon>
        <taxon>asterids</taxon>
        <taxon>lamiids</taxon>
        <taxon>Solanales</taxon>
        <taxon>Solanaceae</taxon>
        <taxon>Nicotianoideae</taxon>
        <taxon>Nicotianeae</taxon>
        <taxon>Nicotiana</taxon>
    </lineage>
</organism>
<dbReference type="EMBL" id="MJEQ01002373">
    <property type="protein sequence ID" value="OIT27522.1"/>
    <property type="molecule type" value="Genomic_DNA"/>
</dbReference>
<keyword evidence="3" id="KW-1185">Reference proteome</keyword>
<name>A0A1J6KBS3_NICAT</name>
<dbReference type="AlphaFoldDB" id="A0A1J6KBS3"/>
<evidence type="ECO:0000313" key="3">
    <source>
        <dbReference type="Proteomes" id="UP000187609"/>
    </source>
</evidence>
<keyword evidence="1" id="KW-0472">Membrane</keyword>
<reference evidence="2" key="1">
    <citation type="submission" date="2016-11" db="EMBL/GenBank/DDBJ databases">
        <title>The genome of Nicotiana attenuata.</title>
        <authorList>
            <person name="Xu S."/>
            <person name="Brockmoeller T."/>
            <person name="Gaquerel E."/>
            <person name="Navarro A."/>
            <person name="Kuhl H."/>
            <person name="Gase K."/>
            <person name="Ling Z."/>
            <person name="Zhou W."/>
            <person name="Kreitzer C."/>
            <person name="Stanke M."/>
            <person name="Tang H."/>
            <person name="Lyons E."/>
            <person name="Pandey P."/>
            <person name="Pandey S.P."/>
            <person name="Timmermann B."/>
            <person name="Baldwin I.T."/>
        </authorList>
    </citation>
    <scope>NUCLEOTIDE SEQUENCE [LARGE SCALE GENOMIC DNA]</scope>
    <source>
        <strain evidence="2">UT</strain>
    </source>
</reference>
<keyword evidence="1" id="KW-0812">Transmembrane</keyword>
<proteinExistence type="predicted"/>
<feature type="transmembrane region" description="Helical" evidence="1">
    <location>
        <begin position="20"/>
        <end position="36"/>
    </location>
</feature>
<gene>
    <name evidence="2" type="ORF">A4A49_53256</name>
</gene>
<feature type="non-terminal residue" evidence="2">
    <location>
        <position position="52"/>
    </location>
</feature>
<dbReference type="Proteomes" id="UP000187609">
    <property type="component" value="Unassembled WGS sequence"/>
</dbReference>
<dbReference type="Gramene" id="OIT27522">
    <property type="protein sequence ID" value="OIT27522"/>
    <property type="gene ID" value="A4A49_53256"/>
</dbReference>
<evidence type="ECO:0000256" key="1">
    <source>
        <dbReference type="SAM" id="Phobius"/>
    </source>
</evidence>